<accession>A0A9P0CHH2</accession>
<feature type="domain" description="Alpha-carbonic anhydrase" evidence="5">
    <location>
        <begin position="18"/>
        <end position="265"/>
    </location>
</feature>
<comment type="cofactor">
    <cofactor evidence="4">
        <name>Zn(2+)</name>
        <dbReference type="ChEBI" id="CHEBI:29105"/>
    </cofactor>
</comment>
<comment type="function">
    <text evidence="4">Reversible hydration of carbon dioxide.</text>
</comment>
<dbReference type="GO" id="GO:0008270">
    <property type="term" value="F:zinc ion binding"/>
    <property type="evidence" value="ECO:0007669"/>
    <property type="project" value="UniProtKB-UniRule"/>
</dbReference>
<evidence type="ECO:0000256" key="4">
    <source>
        <dbReference type="RuleBase" id="RU367011"/>
    </source>
</evidence>
<dbReference type="GO" id="GO:0005737">
    <property type="term" value="C:cytoplasm"/>
    <property type="evidence" value="ECO:0007669"/>
    <property type="project" value="TreeGrafter"/>
</dbReference>
<comment type="catalytic activity">
    <reaction evidence="4">
        <text>hydrogencarbonate + H(+) = CO2 + H2O</text>
        <dbReference type="Rhea" id="RHEA:10748"/>
        <dbReference type="ChEBI" id="CHEBI:15377"/>
        <dbReference type="ChEBI" id="CHEBI:15378"/>
        <dbReference type="ChEBI" id="CHEBI:16526"/>
        <dbReference type="ChEBI" id="CHEBI:17544"/>
        <dbReference type="EC" id="4.2.1.1"/>
    </reaction>
</comment>
<dbReference type="EC" id="4.2.1.1" evidence="4"/>
<name>A0A9P0CHH2_9CUCU</name>
<gene>
    <name evidence="6" type="ORF">PSYICH_LOCUS2228</name>
</gene>
<proteinExistence type="inferred from homology"/>
<dbReference type="SUPFAM" id="SSF51069">
    <property type="entry name" value="Carbonic anhydrase"/>
    <property type="match status" value="1"/>
</dbReference>
<dbReference type="InterPro" id="IPR018338">
    <property type="entry name" value="Carbonic_anhydrase_a-class_CS"/>
</dbReference>
<dbReference type="PANTHER" id="PTHR18952:SF270">
    <property type="entry name" value="CARBONIC ANHYDRASE"/>
    <property type="match status" value="1"/>
</dbReference>
<feature type="signal peptide" evidence="4">
    <location>
        <begin position="1"/>
        <end position="18"/>
    </location>
</feature>
<evidence type="ECO:0000313" key="6">
    <source>
        <dbReference type="EMBL" id="CAH1100153.1"/>
    </source>
</evidence>
<dbReference type="Pfam" id="PF00194">
    <property type="entry name" value="Carb_anhydrase"/>
    <property type="match status" value="1"/>
</dbReference>
<dbReference type="InterPro" id="IPR023561">
    <property type="entry name" value="Carbonic_anhydrase_a-class"/>
</dbReference>
<dbReference type="OrthoDB" id="429145at2759"/>
<dbReference type="PANTHER" id="PTHR18952">
    <property type="entry name" value="CARBONIC ANHYDRASE"/>
    <property type="match status" value="1"/>
</dbReference>
<dbReference type="PROSITE" id="PS51144">
    <property type="entry name" value="ALPHA_CA_2"/>
    <property type="match status" value="1"/>
</dbReference>
<dbReference type="InterPro" id="IPR001148">
    <property type="entry name" value="CA_dom"/>
</dbReference>
<evidence type="ECO:0000256" key="1">
    <source>
        <dbReference type="ARBA" id="ARBA00010718"/>
    </source>
</evidence>
<dbReference type="SMART" id="SM01057">
    <property type="entry name" value="Carb_anhydrase"/>
    <property type="match status" value="1"/>
</dbReference>
<dbReference type="CDD" id="cd00326">
    <property type="entry name" value="alpha_CA"/>
    <property type="match status" value="1"/>
</dbReference>
<comment type="similarity">
    <text evidence="1 4">Belongs to the alpha-carbonic anhydrase family.</text>
</comment>
<dbReference type="PROSITE" id="PS00162">
    <property type="entry name" value="ALPHA_CA_1"/>
    <property type="match status" value="1"/>
</dbReference>
<dbReference type="Gene3D" id="3.10.200.10">
    <property type="entry name" value="Alpha carbonic anhydrase"/>
    <property type="match status" value="1"/>
</dbReference>
<organism evidence="6 7">
    <name type="scientific">Psylliodes chrysocephalus</name>
    <dbReference type="NCBI Taxonomy" id="3402493"/>
    <lineage>
        <taxon>Eukaryota</taxon>
        <taxon>Metazoa</taxon>
        <taxon>Ecdysozoa</taxon>
        <taxon>Arthropoda</taxon>
        <taxon>Hexapoda</taxon>
        <taxon>Insecta</taxon>
        <taxon>Pterygota</taxon>
        <taxon>Neoptera</taxon>
        <taxon>Endopterygota</taxon>
        <taxon>Coleoptera</taxon>
        <taxon>Polyphaga</taxon>
        <taxon>Cucujiformia</taxon>
        <taxon>Chrysomeloidea</taxon>
        <taxon>Chrysomelidae</taxon>
        <taxon>Galerucinae</taxon>
        <taxon>Alticini</taxon>
        <taxon>Psylliodes</taxon>
    </lineage>
</organism>
<keyword evidence="7" id="KW-1185">Reference proteome</keyword>
<evidence type="ECO:0000256" key="2">
    <source>
        <dbReference type="ARBA" id="ARBA00022723"/>
    </source>
</evidence>
<evidence type="ECO:0000256" key="3">
    <source>
        <dbReference type="ARBA" id="ARBA00022833"/>
    </source>
</evidence>
<feature type="chain" id="PRO_5040542536" description="Carbonic anhydrase" evidence="4">
    <location>
        <begin position="19"/>
        <end position="297"/>
    </location>
</feature>
<keyword evidence="4" id="KW-0456">Lyase</keyword>
<sequence>MLFVCLVAGFFTADIISAEWTYDNQGNWSPSVCIEGPHQSPIALSTSLAEEADFPPFRMDGYWQNMSTILQNNGHSVTIRPNHQKHIPRIHGGGLSGKYKLDHLHFHWKSEHTMEGQRFPLEMHMVHYHEKYSSYQEASDYAAEGGVVVFAVLFYLSPDDVEEFNHVLKAVLHVQKHENQQTELDGFVIKNFIPMDVAGFYRYNGSLTSPGCNEGIIWTVFVHTLPISQAQVDVFRSIRTRHNKPLEENFRELQPLNDRHILIKISPVGVSAGQNLFAGNANVFLVIFISIKYCFSG</sequence>
<dbReference type="AlphaFoldDB" id="A0A9P0CHH2"/>
<evidence type="ECO:0000313" key="7">
    <source>
        <dbReference type="Proteomes" id="UP001153636"/>
    </source>
</evidence>
<dbReference type="Proteomes" id="UP001153636">
    <property type="component" value="Chromosome 10"/>
</dbReference>
<dbReference type="GO" id="GO:0004089">
    <property type="term" value="F:carbonate dehydratase activity"/>
    <property type="evidence" value="ECO:0007669"/>
    <property type="project" value="UniProtKB-UniRule"/>
</dbReference>
<keyword evidence="3 4" id="KW-0862">Zinc</keyword>
<dbReference type="InterPro" id="IPR036398">
    <property type="entry name" value="CA_dom_sf"/>
</dbReference>
<reference evidence="6" key="1">
    <citation type="submission" date="2022-01" db="EMBL/GenBank/DDBJ databases">
        <authorList>
            <person name="King R."/>
        </authorList>
    </citation>
    <scope>NUCLEOTIDE SEQUENCE</scope>
</reference>
<keyword evidence="2 4" id="KW-0479">Metal-binding</keyword>
<dbReference type="EMBL" id="OV651822">
    <property type="protein sequence ID" value="CAH1100153.1"/>
    <property type="molecule type" value="Genomic_DNA"/>
</dbReference>
<protein>
    <recommendedName>
        <fullName evidence="4">Carbonic anhydrase</fullName>
        <ecNumber evidence="4">4.2.1.1</ecNumber>
    </recommendedName>
</protein>
<keyword evidence="4" id="KW-0732">Signal</keyword>
<evidence type="ECO:0000259" key="5">
    <source>
        <dbReference type="PROSITE" id="PS51144"/>
    </source>
</evidence>